<dbReference type="InterPro" id="IPR023373">
    <property type="entry name" value="YmcC_sf"/>
</dbReference>
<dbReference type="Gene3D" id="2.40.360.10">
    <property type="entry name" value="YmcC-like"/>
    <property type="match status" value="1"/>
</dbReference>
<accession>A0A0A0EG63</accession>
<protein>
    <recommendedName>
        <fullName evidence="3">Lipoprotein</fullName>
    </recommendedName>
</protein>
<dbReference type="Pfam" id="PF11102">
    <property type="entry name" value="YjbF"/>
    <property type="match status" value="1"/>
</dbReference>
<proteinExistence type="predicted"/>
<dbReference type="eggNOG" id="ENOG5032Z0I">
    <property type="taxonomic scope" value="Bacteria"/>
</dbReference>
<dbReference type="InterPro" id="IPR021308">
    <property type="entry name" value="GfcB"/>
</dbReference>
<gene>
    <name evidence="1" type="ORF">ATO9_00045</name>
</gene>
<dbReference type="EMBL" id="AQQX01000001">
    <property type="protein sequence ID" value="KGM49936.1"/>
    <property type="molecule type" value="Genomic_DNA"/>
</dbReference>
<dbReference type="STRING" id="1461694.ATO9_00045"/>
<evidence type="ECO:0000313" key="2">
    <source>
        <dbReference type="Proteomes" id="UP000030004"/>
    </source>
</evidence>
<comment type="caution">
    <text evidence="1">The sequence shown here is derived from an EMBL/GenBank/DDBJ whole genome shotgun (WGS) entry which is preliminary data.</text>
</comment>
<reference evidence="1 2" key="1">
    <citation type="journal article" date="2015" name="Antonie Van Leeuwenhoek">
        <title>Pseudooceanicola atlanticus gen. nov. sp. nov., isolated from surface seawater of the Atlantic Ocean and reclassification of Oceanicola batsensis, Oceanicola marinus, Oceanicola nitratireducens, Oceanicola nanhaiensis, Oceanicola antarcticus and Oceanicola flagellatus, as Pseudooceanicola batsensis comb. nov., Pseudooceanicola marinus comb. nov., Pseudooceanicola nitratireducens comb. nov., Pseudooceanicola nanhaiensis comb. nov., Pseudooceanicola antarcticus comb. nov., and Pseudooceanicola flagellatus comb. nov.</title>
        <authorList>
            <person name="Lai Q."/>
            <person name="Li G."/>
            <person name="Liu X."/>
            <person name="Du Y."/>
            <person name="Sun F."/>
            <person name="Shao Z."/>
        </authorList>
    </citation>
    <scope>NUCLEOTIDE SEQUENCE [LARGE SCALE GENOMIC DNA]</scope>
    <source>
        <strain evidence="1 2">22II-s11g</strain>
    </source>
</reference>
<dbReference type="SUPFAM" id="SSF159270">
    <property type="entry name" value="YmcC-like"/>
    <property type="match status" value="1"/>
</dbReference>
<dbReference type="AlphaFoldDB" id="A0A0A0EG63"/>
<evidence type="ECO:0000313" key="1">
    <source>
        <dbReference type="EMBL" id="KGM49936.1"/>
    </source>
</evidence>
<sequence length="212" mass="22346">MTSLARAAGLVAMLGALSGCGSEGQSNPLLLTGKAIKARLTPQDTTPADPTQVAQQALATIQGPVTMIQIPSSGVIGTVQPIETNGVHTTWGSANRRSFTLVNGFLTGTRGFGQDLMSSDAMQTIGLILAGKEGRAQHVMRYLTPEDTITTINATCDIRVTSRTKAKTEMSETCSDGDLSFINTYTVSGQTIVQARQLVSPALGYVTLTRLR</sequence>
<dbReference type="PROSITE" id="PS51257">
    <property type="entry name" value="PROKAR_LIPOPROTEIN"/>
    <property type="match status" value="1"/>
</dbReference>
<organism evidence="1 2">
    <name type="scientific">Pseudooceanicola atlanticus</name>
    <dbReference type="NCBI Taxonomy" id="1461694"/>
    <lineage>
        <taxon>Bacteria</taxon>
        <taxon>Pseudomonadati</taxon>
        <taxon>Pseudomonadota</taxon>
        <taxon>Alphaproteobacteria</taxon>
        <taxon>Rhodobacterales</taxon>
        <taxon>Paracoccaceae</taxon>
        <taxon>Pseudooceanicola</taxon>
    </lineage>
</organism>
<name>A0A0A0EG63_9RHOB</name>
<evidence type="ECO:0008006" key="3">
    <source>
        <dbReference type="Google" id="ProtNLM"/>
    </source>
</evidence>
<dbReference type="Proteomes" id="UP000030004">
    <property type="component" value="Unassembled WGS sequence"/>
</dbReference>
<keyword evidence="2" id="KW-1185">Reference proteome</keyword>